<accession>A0A9D7S6I7</accession>
<evidence type="ECO:0000313" key="2">
    <source>
        <dbReference type="Proteomes" id="UP000808349"/>
    </source>
</evidence>
<protein>
    <recommendedName>
        <fullName evidence="3">MORN repeat protein</fullName>
    </recommendedName>
</protein>
<evidence type="ECO:0008006" key="3">
    <source>
        <dbReference type="Google" id="ProtNLM"/>
    </source>
</evidence>
<gene>
    <name evidence="1" type="ORF">IPO85_04610</name>
</gene>
<dbReference type="SUPFAM" id="SSF82185">
    <property type="entry name" value="Histone H3 K4-specific methyltransferase SET7/9 N-terminal domain"/>
    <property type="match status" value="1"/>
</dbReference>
<sequence length="269" mass="30975">MIVSLIFSLLVQLNFVFEHYAKLNIDQFEINQSDNFGVLTRDTIIVDENIETPQMYVYHEYFEGKYIFSEGGSSSNFVDPQTLKSIKTKKPFTGELILINQFRKIICPFTDGIPNGMRKQFYGNGNIESEIPVKYGFYHGECKIFKDDGRLYKIGHYSNGYPDGIFIVYNYSYNDSFPEIFKVTLKTIINDPLKANQNYLLNKRTTQENRKEISGVNVGGLEFEYCLPSLTPSSGDNYWLKLIGCLNIKLNPLPITQTIIDGEFAKKKY</sequence>
<dbReference type="Gene3D" id="2.20.110.10">
    <property type="entry name" value="Histone H3 K4-specific methyltransferase SET7/9 N-terminal domain"/>
    <property type="match status" value="1"/>
</dbReference>
<dbReference type="Proteomes" id="UP000808349">
    <property type="component" value="Unassembled WGS sequence"/>
</dbReference>
<dbReference type="AlphaFoldDB" id="A0A9D7S6I7"/>
<evidence type="ECO:0000313" key="1">
    <source>
        <dbReference type="EMBL" id="MBK9716790.1"/>
    </source>
</evidence>
<organism evidence="1 2">
    <name type="scientific">Candidatus Defluviibacterium haderslevense</name>
    <dbReference type="NCBI Taxonomy" id="2981993"/>
    <lineage>
        <taxon>Bacteria</taxon>
        <taxon>Pseudomonadati</taxon>
        <taxon>Bacteroidota</taxon>
        <taxon>Saprospiria</taxon>
        <taxon>Saprospirales</taxon>
        <taxon>Saprospiraceae</taxon>
        <taxon>Candidatus Defluviibacterium</taxon>
    </lineage>
</organism>
<comment type="caution">
    <text evidence="1">The sequence shown here is derived from an EMBL/GenBank/DDBJ whole genome shotgun (WGS) entry which is preliminary data.</text>
</comment>
<dbReference type="EMBL" id="JADKFW010000004">
    <property type="protein sequence ID" value="MBK9716790.1"/>
    <property type="molecule type" value="Genomic_DNA"/>
</dbReference>
<reference evidence="1 2" key="1">
    <citation type="submission" date="2020-10" db="EMBL/GenBank/DDBJ databases">
        <title>Connecting structure to function with the recovery of over 1000 high-quality activated sludge metagenome-assembled genomes encoding full-length rRNA genes using long-read sequencing.</title>
        <authorList>
            <person name="Singleton C.M."/>
            <person name="Petriglieri F."/>
            <person name="Kristensen J.M."/>
            <person name="Kirkegaard R.H."/>
            <person name="Michaelsen T.Y."/>
            <person name="Andersen M.H."/>
            <person name="Karst S.M."/>
            <person name="Dueholm M.S."/>
            <person name="Nielsen P.H."/>
            <person name="Albertsen M."/>
        </authorList>
    </citation>
    <scope>NUCLEOTIDE SEQUENCE [LARGE SCALE GENOMIC DNA]</scope>
    <source>
        <strain evidence="1">Ribe_18-Q3-R11-54_BAT3C.373</strain>
    </source>
</reference>
<proteinExistence type="predicted"/>
<name>A0A9D7S6I7_9BACT</name>